<feature type="compositionally biased region" description="Gly residues" evidence="1">
    <location>
        <begin position="300"/>
        <end position="310"/>
    </location>
</feature>
<feature type="compositionally biased region" description="Gly residues" evidence="1">
    <location>
        <begin position="347"/>
        <end position="356"/>
    </location>
</feature>
<evidence type="ECO:0000256" key="1">
    <source>
        <dbReference type="SAM" id="MobiDB-lite"/>
    </source>
</evidence>
<feature type="compositionally biased region" description="Gly residues" evidence="1">
    <location>
        <begin position="370"/>
        <end position="382"/>
    </location>
</feature>
<gene>
    <name evidence="2" type="ORF">EGT50_06460</name>
</gene>
<dbReference type="Proteomes" id="UP000283479">
    <property type="component" value="Unassembled WGS sequence"/>
</dbReference>
<dbReference type="SUPFAM" id="SSF140453">
    <property type="entry name" value="EsxAB dimer-like"/>
    <property type="match status" value="1"/>
</dbReference>
<dbReference type="InterPro" id="IPR036689">
    <property type="entry name" value="ESAT-6-like_sf"/>
</dbReference>
<feature type="compositionally biased region" description="Polar residues" evidence="1">
    <location>
        <begin position="233"/>
        <end position="247"/>
    </location>
</feature>
<dbReference type="AlphaFoldDB" id="A0A438AZJ6"/>
<comment type="caution">
    <text evidence="2">The sequence shown here is derived from an EMBL/GenBank/DDBJ whole genome shotgun (WGS) entry which is preliminary data.</text>
</comment>
<evidence type="ECO:0008006" key="4">
    <source>
        <dbReference type="Google" id="ProtNLM"/>
    </source>
</evidence>
<feature type="compositionally biased region" description="Low complexity" evidence="1">
    <location>
        <begin position="357"/>
        <end position="369"/>
    </location>
</feature>
<dbReference type="OrthoDB" id="4486013at2"/>
<feature type="region of interest" description="Disordered" evidence="1">
    <location>
        <begin position="206"/>
        <end position="310"/>
    </location>
</feature>
<dbReference type="EMBL" id="RKLO01000002">
    <property type="protein sequence ID" value="RVW04119.1"/>
    <property type="molecule type" value="Genomic_DNA"/>
</dbReference>
<proteinExistence type="predicted"/>
<evidence type="ECO:0000313" key="2">
    <source>
        <dbReference type="EMBL" id="RVW04119.1"/>
    </source>
</evidence>
<accession>A0A438AZJ6</accession>
<evidence type="ECO:0000313" key="3">
    <source>
        <dbReference type="Proteomes" id="UP000283479"/>
    </source>
</evidence>
<protein>
    <recommendedName>
        <fullName evidence="4">PPE family protein</fullName>
    </recommendedName>
</protein>
<reference evidence="2 3" key="1">
    <citation type="submission" date="2018-11" db="EMBL/GenBank/DDBJ databases">
        <title>Rhodococcus spongicola sp. nov. and Rhodococcus xishaensis sp. nov. from marine sponges.</title>
        <authorList>
            <person name="Li L."/>
            <person name="Lin H.W."/>
        </authorList>
    </citation>
    <scope>NUCLEOTIDE SEQUENCE [LARGE SCALE GENOMIC DNA]</scope>
    <source>
        <strain evidence="2 3">LHW51113</strain>
    </source>
</reference>
<name>A0A438AZJ6_9NOCA</name>
<feature type="compositionally biased region" description="Low complexity" evidence="1">
    <location>
        <begin position="253"/>
        <end position="268"/>
    </location>
</feature>
<feature type="compositionally biased region" description="Polar residues" evidence="1">
    <location>
        <begin position="279"/>
        <end position="290"/>
    </location>
</feature>
<dbReference type="RefSeq" id="WP_127951731.1">
    <property type="nucleotide sequence ID" value="NZ_RKLO01000002.1"/>
</dbReference>
<feature type="region of interest" description="Disordered" evidence="1">
    <location>
        <begin position="347"/>
        <end position="394"/>
    </location>
</feature>
<feature type="compositionally biased region" description="Basic and acidic residues" evidence="1">
    <location>
        <begin position="383"/>
        <end position="394"/>
    </location>
</feature>
<organism evidence="2 3">
    <name type="scientific">Rhodococcus xishaensis</name>
    <dbReference type="NCBI Taxonomy" id="2487364"/>
    <lineage>
        <taxon>Bacteria</taxon>
        <taxon>Bacillati</taxon>
        <taxon>Actinomycetota</taxon>
        <taxon>Actinomycetes</taxon>
        <taxon>Mycobacteriales</taxon>
        <taxon>Nocardiaceae</taxon>
        <taxon>Rhodococcus</taxon>
    </lineage>
</organism>
<sequence>MTNKDLADLVAAPLGGAGAIERDRLDTSIEQIGDTVDLEVDAPYVTDPDVFVGLSREEMAAKVSALDAGMIMDLAHRYLSVASAFNIVWGLTNLERITGSTQWEGAAADAANAAIERMMDPVNNTHASLRTISLKLQQASSAASDVKPRVQSLLADMQPLLLLTSARSAVEAKAQQEEQRREAADILERIYKPSFIDAGTNVPAILPPPTIPGAQGFETGGWTGTAAPPQGDAANSGTGSADSNESTDPGVGDAESTQAATTEDAATGAGAGIPPDTQGRANSLLSTFAANATGPQSGTPGTGGSSGGASGFGGGVTAGSAGTGRYDSPSAAIGSSALAPGVAAGGATGAGAGAAPGGAAAKPGTTRPGSGMGMGVPMGGRGARPDDDTEHKTPDYLINMDNGNELIGDLHPVAPPVLGA</sequence>
<keyword evidence="3" id="KW-1185">Reference proteome</keyword>